<keyword evidence="3" id="KW-1185">Reference proteome</keyword>
<gene>
    <name evidence="2" type="ORF">FPOA_03260</name>
</gene>
<dbReference type="Proteomes" id="UP000091967">
    <property type="component" value="Unassembled WGS sequence"/>
</dbReference>
<evidence type="ECO:0000313" key="3">
    <source>
        <dbReference type="Proteomes" id="UP000091967"/>
    </source>
</evidence>
<comment type="caution">
    <text evidence="2">The sequence shown here is derived from an EMBL/GenBank/DDBJ whole genome shotgun (WGS) entry which is preliminary data.</text>
</comment>
<organism evidence="2 3">
    <name type="scientific">Fusarium poae</name>
    <dbReference type="NCBI Taxonomy" id="36050"/>
    <lineage>
        <taxon>Eukaryota</taxon>
        <taxon>Fungi</taxon>
        <taxon>Dikarya</taxon>
        <taxon>Ascomycota</taxon>
        <taxon>Pezizomycotina</taxon>
        <taxon>Sordariomycetes</taxon>
        <taxon>Hypocreomycetidae</taxon>
        <taxon>Hypocreales</taxon>
        <taxon>Nectriaceae</taxon>
        <taxon>Fusarium</taxon>
    </lineage>
</organism>
<feature type="region of interest" description="Disordered" evidence="1">
    <location>
        <begin position="1"/>
        <end position="33"/>
    </location>
</feature>
<sequence length="127" mass="14495">MDEEDPLANFAFADVSSDEADEVEATKSRRTGQSEEAWRVIQKEFEAKVENGNIHQKIKLPLGPGASKMEIQEVIHAVEEHYFFRRFNEAEELAKKVLNTSTGLDKDSQQILQAYQDKSHQKNNKST</sequence>
<protein>
    <submittedName>
        <fullName evidence="2">Uncharacterized protein</fullName>
    </submittedName>
</protein>
<proteinExistence type="predicted"/>
<dbReference type="OMA" id="YFFRRYQ"/>
<dbReference type="OrthoDB" id="3938544at2759"/>
<dbReference type="AlphaFoldDB" id="A0A1B8B9C3"/>
<feature type="compositionally biased region" description="Basic and acidic residues" evidence="1">
    <location>
        <begin position="24"/>
        <end position="33"/>
    </location>
</feature>
<reference evidence="2 3" key="1">
    <citation type="submission" date="2016-06" db="EMBL/GenBank/DDBJ databases">
        <title>Living apart together: crosstalk between the core and supernumerary genomes in a fungal plant pathogen.</title>
        <authorList>
            <person name="Vanheule A."/>
            <person name="Audenaert K."/>
            <person name="Warris S."/>
            <person name="Van De Geest H."/>
            <person name="Schijlen E."/>
            <person name="Hofte M."/>
            <person name="De Saeger S."/>
            <person name="Haesaert G."/>
            <person name="Waalwijk C."/>
            <person name="Van Der Lee T."/>
        </authorList>
    </citation>
    <scope>NUCLEOTIDE SEQUENCE [LARGE SCALE GENOMIC DNA]</scope>
    <source>
        <strain evidence="2 3">2516</strain>
    </source>
</reference>
<evidence type="ECO:0000313" key="2">
    <source>
        <dbReference type="EMBL" id="OBS29324.1"/>
    </source>
</evidence>
<evidence type="ECO:0000256" key="1">
    <source>
        <dbReference type="SAM" id="MobiDB-lite"/>
    </source>
</evidence>
<name>A0A1B8B9C3_FUSPO</name>
<accession>A0A1B8B9C3</accession>
<dbReference type="EMBL" id="LYXU01000001">
    <property type="protein sequence ID" value="OBS29324.1"/>
    <property type="molecule type" value="Genomic_DNA"/>
</dbReference>